<gene>
    <name evidence="1" type="ORF">NE686_06770</name>
</gene>
<sequence length="47" mass="5333">MQNNIIVVNINKLKELITMALDLWLDNTYEGLRAEILKLIGGGKIFC</sequence>
<reference evidence="1 2" key="1">
    <citation type="submission" date="2022-06" db="EMBL/GenBank/DDBJ databases">
        <title>Isolation of gut microbiota from human fecal samples.</title>
        <authorList>
            <person name="Pamer E.G."/>
            <person name="Barat B."/>
            <person name="Waligurski E."/>
            <person name="Medina S."/>
            <person name="Paddock L."/>
            <person name="Mostad J."/>
        </authorList>
    </citation>
    <scope>NUCLEOTIDE SEQUENCE [LARGE SCALE GENOMIC DNA]</scope>
    <source>
        <strain evidence="1 2">DFI.7.95</strain>
    </source>
</reference>
<accession>A0ABT1S8I5</accession>
<evidence type="ECO:0000313" key="2">
    <source>
        <dbReference type="Proteomes" id="UP001524478"/>
    </source>
</evidence>
<organism evidence="1 2">
    <name type="scientific">Tissierella carlieri</name>
    <dbReference type="NCBI Taxonomy" id="689904"/>
    <lineage>
        <taxon>Bacteria</taxon>
        <taxon>Bacillati</taxon>
        <taxon>Bacillota</taxon>
        <taxon>Tissierellia</taxon>
        <taxon>Tissierellales</taxon>
        <taxon>Tissierellaceae</taxon>
        <taxon>Tissierella</taxon>
    </lineage>
</organism>
<keyword evidence="2" id="KW-1185">Reference proteome</keyword>
<name>A0ABT1S8I5_9FIRM</name>
<dbReference type="Proteomes" id="UP001524478">
    <property type="component" value="Unassembled WGS sequence"/>
</dbReference>
<protein>
    <submittedName>
        <fullName evidence="1">Uncharacterized protein</fullName>
    </submittedName>
</protein>
<comment type="caution">
    <text evidence="1">The sequence shown here is derived from an EMBL/GenBank/DDBJ whole genome shotgun (WGS) entry which is preliminary data.</text>
</comment>
<proteinExistence type="predicted"/>
<dbReference type="EMBL" id="JANGAC010000004">
    <property type="protein sequence ID" value="MCQ4922778.1"/>
    <property type="molecule type" value="Genomic_DNA"/>
</dbReference>
<evidence type="ECO:0000313" key="1">
    <source>
        <dbReference type="EMBL" id="MCQ4922778.1"/>
    </source>
</evidence>
<dbReference type="RefSeq" id="WP_256310919.1">
    <property type="nucleotide sequence ID" value="NZ_JANGAC010000004.1"/>
</dbReference>